<gene>
    <name evidence="2" type="ORF">OG398_02745</name>
</gene>
<dbReference type="InterPro" id="IPR006311">
    <property type="entry name" value="TAT_signal"/>
</dbReference>
<sequence length="187" mass="19382">MTLSRTVRRTVLTAALLSVSALTVSSSAVAEPAARAAAPAAAQAAPLPPACQEALLETLDKFPVVDFTVPDKAKNTMLGEVLGLSEADQAAFTEAGCAAWNTWATNNGQAVAADLDTRYRNAAAPACNKFAKASIGSIKKFAPNVPAATRDLEALAKKVWKSSMEKLAADATNADCRTAYNGVKGGW</sequence>
<name>A0AAU2VJI1_9ACTN</name>
<dbReference type="AlphaFoldDB" id="A0AAU2VJI1"/>
<feature type="signal peptide" evidence="1">
    <location>
        <begin position="1"/>
        <end position="30"/>
    </location>
</feature>
<dbReference type="PROSITE" id="PS51318">
    <property type="entry name" value="TAT"/>
    <property type="match status" value="1"/>
</dbReference>
<accession>A0AAU2VJI1</accession>
<protein>
    <recommendedName>
        <fullName evidence="3">Small secreted protein</fullName>
    </recommendedName>
</protein>
<dbReference type="EMBL" id="CP108313">
    <property type="protein sequence ID" value="WTW67271.1"/>
    <property type="molecule type" value="Genomic_DNA"/>
</dbReference>
<reference evidence="2" key="1">
    <citation type="submission" date="2022-10" db="EMBL/GenBank/DDBJ databases">
        <title>The complete genomes of actinobacterial strains from the NBC collection.</title>
        <authorList>
            <person name="Joergensen T.S."/>
            <person name="Alvarez Arevalo M."/>
            <person name="Sterndorff E.B."/>
            <person name="Faurdal D."/>
            <person name="Vuksanovic O."/>
            <person name="Mourched A.-S."/>
            <person name="Charusanti P."/>
            <person name="Shaw S."/>
            <person name="Blin K."/>
            <person name="Weber T."/>
        </authorList>
    </citation>
    <scope>NUCLEOTIDE SEQUENCE</scope>
    <source>
        <strain evidence="2">NBC_00008</strain>
    </source>
</reference>
<evidence type="ECO:0000313" key="2">
    <source>
        <dbReference type="EMBL" id="WTW67271.1"/>
    </source>
</evidence>
<organism evidence="2">
    <name type="scientific">Streptomyces sp. NBC_00008</name>
    <dbReference type="NCBI Taxonomy" id="2903610"/>
    <lineage>
        <taxon>Bacteria</taxon>
        <taxon>Bacillati</taxon>
        <taxon>Actinomycetota</taxon>
        <taxon>Actinomycetes</taxon>
        <taxon>Kitasatosporales</taxon>
        <taxon>Streptomycetaceae</taxon>
        <taxon>Streptomyces</taxon>
    </lineage>
</organism>
<keyword evidence="1" id="KW-0732">Signal</keyword>
<evidence type="ECO:0008006" key="3">
    <source>
        <dbReference type="Google" id="ProtNLM"/>
    </source>
</evidence>
<evidence type="ECO:0000256" key="1">
    <source>
        <dbReference type="SAM" id="SignalP"/>
    </source>
</evidence>
<proteinExistence type="predicted"/>
<feature type="chain" id="PRO_5043793861" description="Small secreted protein" evidence="1">
    <location>
        <begin position="31"/>
        <end position="187"/>
    </location>
</feature>